<reference evidence="2 3" key="1">
    <citation type="journal article" date="2015" name="Int. J. Syst. Evol. Microbiol.">
        <title>Description of Sphingopyxis fribergensis sp. nov. - a soil bacterium with the ability to degrade styrene and phenylacetic acid.</title>
        <authorList>
            <person name="Oelschlagel M."/>
            <person name="Ruckert C."/>
            <person name="Kalinowski J."/>
            <person name="Schmidt G."/>
            <person name="Schlomann M."/>
            <person name="Tischler D."/>
        </authorList>
    </citation>
    <scope>NUCLEOTIDE SEQUENCE [LARGE SCALE GENOMIC DNA]</scope>
    <source>
        <strain evidence="2 3">Kp5.2</strain>
        <plasmid evidence="2">pSfKp5.2</plasmid>
    </source>
</reference>
<dbReference type="KEGG" id="sphk:SKP52_24580"/>
<dbReference type="HOGENOM" id="CLU_2318644_0_0_5"/>
<dbReference type="Pfam" id="PF01526">
    <property type="entry name" value="DDE_Tnp_Tn3"/>
    <property type="match status" value="1"/>
</dbReference>
<evidence type="ECO:0000313" key="3">
    <source>
        <dbReference type="Proteomes" id="UP000030907"/>
    </source>
</evidence>
<keyword evidence="2" id="KW-0614">Plasmid</keyword>
<name>A0A0A7PR65_9SPHN</name>
<sequence length="99" mass="10983">MKDALCIGCQGEIRDRTTEGEHYRIACLNLLTASIVYWNTLPLGHAVEARRREGLDTPDHLLAYISPLGWAHILTSARTIRQGPSRSRTGNHVHASHAS</sequence>
<dbReference type="EMBL" id="CP009123">
    <property type="protein sequence ID" value="AJA11753.1"/>
    <property type="molecule type" value="Genomic_DNA"/>
</dbReference>
<accession>A0A0A7PR65</accession>
<feature type="domain" description="Tn3 transposase DDE" evidence="1">
    <location>
        <begin position="2"/>
        <end position="73"/>
    </location>
</feature>
<dbReference type="GO" id="GO:0006313">
    <property type="term" value="P:DNA transposition"/>
    <property type="evidence" value="ECO:0007669"/>
    <property type="project" value="InterPro"/>
</dbReference>
<dbReference type="GO" id="GO:0004803">
    <property type="term" value="F:transposase activity"/>
    <property type="evidence" value="ECO:0007669"/>
    <property type="project" value="InterPro"/>
</dbReference>
<protein>
    <recommendedName>
        <fullName evidence="1">Tn3 transposase DDE domain-containing protein</fullName>
    </recommendedName>
</protein>
<organism evidence="2 3">
    <name type="scientific">Sphingopyxis fribergensis</name>
    <dbReference type="NCBI Taxonomy" id="1515612"/>
    <lineage>
        <taxon>Bacteria</taxon>
        <taxon>Pseudomonadati</taxon>
        <taxon>Pseudomonadota</taxon>
        <taxon>Alphaproteobacteria</taxon>
        <taxon>Sphingomonadales</taxon>
        <taxon>Sphingomonadaceae</taxon>
        <taxon>Sphingopyxis</taxon>
    </lineage>
</organism>
<geneLocation type="plasmid" evidence="2 3">
    <name>pSfKp5.2</name>
</geneLocation>
<keyword evidence="3" id="KW-1185">Reference proteome</keyword>
<proteinExistence type="predicted"/>
<dbReference type="Proteomes" id="UP000030907">
    <property type="component" value="Plasmid pSfKp5.2"/>
</dbReference>
<dbReference type="AlphaFoldDB" id="A0A0A7PR65"/>
<gene>
    <name evidence="2" type="ORF">SKP52_24580</name>
</gene>
<evidence type="ECO:0000313" key="2">
    <source>
        <dbReference type="EMBL" id="AJA11753.1"/>
    </source>
</evidence>
<evidence type="ECO:0000259" key="1">
    <source>
        <dbReference type="Pfam" id="PF01526"/>
    </source>
</evidence>
<dbReference type="InterPro" id="IPR002513">
    <property type="entry name" value="Tn3_Tnp_DDE_dom"/>
</dbReference>